<gene>
    <name evidence="1" type="ORF">Bca52824_077282</name>
</gene>
<keyword evidence="2" id="KW-1185">Reference proteome</keyword>
<dbReference type="AlphaFoldDB" id="A0A8X7PWV7"/>
<dbReference type="EMBL" id="JAAMPC010000015">
    <property type="protein sequence ID" value="KAG2257988.1"/>
    <property type="molecule type" value="Genomic_DNA"/>
</dbReference>
<evidence type="ECO:0000313" key="2">
    <source>
        <dbReference type="Proteomes" id="UP000886595"/>
    </source>
</evidence>
<evidence type="ECO:0000313" key="1">
    <source>
        <dbReference type="EMBL" id="KAG2257988.1"/>
    </source>
</evidence>
<proteinExistence type="predicted"/>
<dbReference type="Proteomes" id="UP000886595">
    <property type="component" value="Unassembled WGS sequence"/>
</dbReference>
<comment type="caution">
    <text evidence="1">The sequence shown here is derived from an EMBL/GenBank/DDBJ whole genome shotgun (WGS) entry which is preliminary data.</text>
</comment>
<accession>A0A8X7PWV7</accession>
<name>A0A8X7PWV7_BRACI</name>
<sequence length="62" mass="6686">MSSCSDRLLTSLSIVPDPGPSLFFPHSFASLSSLNLQISSTSLSDFRDSIRLLCHLLSSKGD</sequence>
<protein>
    <submittedName>
        <fullName evidence="1">Uncharacterized protein</fullName>
    </submittedName>
</protein>
<organism evidence="1 2">
    <name type="scientific">Brassica carinata</name>
    <name type="common">Ethiopian mustard</name>
    <name type="synonym">Abyssinian cabbage</name>
    <dbReference type="NCBI Taxonomy" id="52824"/>
    <lineage>
        <taxon>Eukaryota</taxon>
        <taxon>Viridiplantae</taxon>
        <taxon>Streptophyta</taxon>
        <taxon>Embryophyta</taxon>
        <taxon>Tracheophyta</taxon>
        <taxon>Spermatophyta</taxon>
        <taxon>Magnoliopsida</taxon>
        <taxon>eudicotyledons</taxon>
        <taxon>Gunneridae</taxon>
        <taxon>Pentapetalae</taxon>
        <taxon>rosids</taxon>
        <taxon>malvids</taxon>
        <taxon>Brassicales</taxon>
        <taxon>Brassicaceae</taxon>
        <taxon>Brassiceae</taxon>
        <taxon>Brassica</taxon>
    </lineage>
</organism>
<reference evidence="1 2" key="1">
    <citation type="submission" date="2020-02" db="EMBL/GenBank/DDBJ databases">
        <authorList>
            <person name="Ma Q."/>
            <person name="Huang Y."/>
            <person name="Song X."/>
            <person name="Pei D."/>
        </authorList>
    </citation>
    <scope>NUCLEOTIDE SEQUENCE [LARGE SCALE GENOMIC DNA]</scope>
    <source>
        <strain evidence="1">Sxm20200214</strain>
        <tissue evidence="1">Leaf</tissue>
    </source>
</reference>